<dbReference type="AlphaFoldDB" id="A0A7E5X1N4"/>
<protein>
    <submittedName>
        <fullName evidence="2">Uncharacterized protein LOC113507863</fullName>
    </submittedName>
</protein>
<keyword evidence="1" id="KW-1185">Reference proteome</keyword>
<accession>A0A7E5X1N4</accession>
<gene>
    <name evidence="2" type="primary">LOC113507863</name>
</gene>
<dbReference type="SUPFAM" id="SSF54060">
    <property type="entry name" value="His-Me finger endonucleases"/>
    <property type="match status" value="1"/>
</dbReference>
<organism evidence="1 2">
    <name type="scientific">Trichoplusia ni</name>
    <name type="common">Cabbage looper</name>
    <dbReference type="NCBI Taxonomy" id="7111"/>
    <lineage>
        <taxon>Eukaryota</taxon>
        <taxon>Metazoa</taxon>
        <taxon>Ecdysozoa</taxon>
        <taxon>Arthropoda</taxon>
        <taxon>Hexapoda</taxon>
        <taxon>Insecta</taxon>
        <taxon>Pterygota</taxon>
        <taxon>Neoptera</taxon>
        <taxon>Endopterygota</taxon>
        <taxon>Lepidoptera</taxon>
        <taxon>Glossata</taxon>
        <taxon>Ditrysia</taxon>
        <taxon>Noctuoidea</taxon>
        <taxon>Noctuidae</taxon>
        <taxon>Plusiinae</taxon>
        <taxon>Trichoplusia</taxon>
    </lineage>
</organism>
<dbReference type="Gene3D" id="3.30.420.10">
    <property type="entry name" value="Ribonuclease H-like superfamily/Ribonuclease H"/>
    <property type="match status" value="1"/>
</dbReference>
<evidence type="ECO:0000313" key="2">
    <source>
        <dbReference type="RefSeq" id="XP_026746584.1"/>
    </source>
</evidence>
<feature type="non-terminal residue" evidence="2">
    <location>
        <position position="487"/>
    </location>
</feature>
<dbReference type="Proteomes" id="UP000322000">
    <property type="component" value="Unplaced"/>
</dbReference>
<dbReference type="RefSeq" id="XP_026746584.1">
    <property type="nucleotide sequence ID" value="XM_026890783.1"/>
</dbReference>
<dbReference type="OrthoDB" id="414982at2759"/>
<dbReference type="InParanoid" id="A0A7E5X1N4"/>
<proteinExistence type="predicted"/>
<reference evidence="2" key="1">
    <citation type="submission" date="2025-08" db="UniProtKB">
        <authorList>
            <consortium name="RefSeq"/>
        </authorList>
    </citation>
    <scope>IDENTIFICATION</scope>
</reference>
<name>A0A7E5X1N4_TRINI</name>
<dbReference type="PANTHER" id="PTHR31511">
    <property type="entry name" value="PROTEIN CBG23764"/>
    <property type="match status" value="1"/>
</dbReference>
<dbReference type="PANTHER" id="PTHR31511:SF12">
    <property type="entry name" value="RHO TERMINATION FACTOR N-TERMINAL DOMAIN-CONTAINING PROTEIN"/>
    <property type="match status" value="1"/>
</dbReference>
<dbReference type="KEGG" id="tnl:113507863"/>
<dbReference type="InterPro" id="IPR036397">
    <property type="entry name" value="RNaseH_sf"/>
</dbReference>
<evidence type="ECO:0000313" key="1">
    <source>
        <dbReference type="Proteomes" id="UP000322000"/>
    </source>
</evidence>
<dbReference type="GO" id="GO:0003676">
    <property type="term" value="F:nucleic acid binding"/>
    <property type="evidence" value="ECO:0007669"/>
    <property type="project" value="InterPro"/>
</dbReference>
<dbReference type="InterPro" id="IPR044925">
    <property type="entry name" value="His-Me_finger_sf"/>
</dbReference>
<dbReference type="GeneID" id="113507863"/>
<sequence>MLLMRHNCIKVNFELFAYFLLPTLGEQQLKSFNTKYEIIYNNTDFDDTYLNVIETFKRKFTEFEHCQSGWSFVSINHLEININKYCPMRGGTYLELPDVIKNTKSCLNIHNNDEYCFLWCVVAALFPAKNNVCRVNSYPHFSTVLNTRGISFPPSHKDIKLFEKNNCDLSINIYGFDKHGTITGPIYVTNCRKDKHINLLFFEKHNKGHYCLIKNLLRLVRRQVSCHKGRMYLCETCLQFFKSEIKYNCHSCSQILTVLPDKNSTLKFKNYERKQKINFVIYADFESILLNCKMEQNDKNTVKNKVHQPSCFAFYVCCSHDSSLNKFVSYRGSDCVEVFIKSLIEEVKLIHKMLLTEKPMRPMTRDQTDNYNNATTCHICNDLLFDDKVCDHDHITSEYRGAAHSQCNLNYRVCPFIPVIFHNLVGYDSHIFITELSKYEGEIRIIAETKEKYLTITKIINTGKGCKPAQIKFIDSFKFLSSSLDNL</sequence>